<dbReference type="Proteomes" id="UP000499080">
    <property type="component" value="Unassembled WGS sequence"/>
</dbReference>
<keyword evidence="2" id="KW-1185">Reference proteome</keyword>
<name>A0A4Y2N5M0_ARAVE</name>
<dbReference type="AlphaFoldDB" id="A0A4Y2N5M0"/>
<accession>A0A4Y2N5M0</accession>
<evidence type="ECO:0000313" key="2">
    <source>
        <dbReference type="Proteomes" id="UP000499080"/>
    </source>
</evidence>
<reference evidence="1 2" key="1">
    <citation type="journal article" date="2019" name="Sci. Rep.">
        <title>Orb-weaving spider Araneus ventricosus genome elucidates the spidroin gene catalogue.</title>
        <authorList>
            <person name="Kono N."/>
            <person name="Nakamura H."/>
            <person name="Ohtoshi R."/>
            <person name="Moran D.A.P."/>
            <person name="Shinohara A."/>
            <person name="Yoshida Y."/>
            <person name="Fujiwara M."/>
            <person name="Mori M."/>
            <person name="Tomita M."/>
            <person name="Arakawa K."/>
        </authorList>
    </citation>
    <scope>NUCLEOTIDE SEQUENCE [LARGE SCALE GENOMIC DNA]</scope>
</reference>
<dbReference type="EMBL" id="BGPR01008574">
    <property type="protein sequence ID" value="GBN34661.1"/>
    <property type="molecule type" value="Genomic_DNA"/>
</dbReference>
<proteinExistence type="predicted"/>
<sequence>MYKADIRWDGVSNPCSYSTEAQTLGHRSHAGLRREETQLKFIVWTYVTARANILIDSDGGYKNVVVAIDPKIPESKIASHLKELEIRILRTLGMLMWDQVCLLTVLTAKPDTEYPPCTWSVAP</sequence>
<organism evidence="1 2">
    <name type="scientific">Araneus ventricosus</name>
    <name type="common">Orbweaver spider</name>
    <name type="synonym">Epeira ventricosa</name>
    <dbReference type="NCBI Taxonomy" id="182803"/>
    <lineage>
        <taxon>Eukaryota</taxon>
        <taxon>Metazoa</taxon>
        <taxon>Ecdysozoa</taxon>
        <taxon>Arthropoda</taxon>
        <taxon>Chelicerata</taxon>
        <taxon>Arachnida</taxon>
        <taxon>Araneae</taxon>
        <taxon>Araneomorphae</taxon>
        <taxon>Entelegynae</taxon>
        <taxon>Araneoidea</taxon>
        <taxon>Araneidae</taxon>
        <taxon>Araneus</taxon>
    </lineage>
</organism>
<comment type="caution">
    <text evidence="1">The sequence shown here is derived from an EMBL/GenBank/DDBJ whole genome shotgun (WGS) entry which is preliminary data.</text>
</comment>
<gene>
    <name evidence="1" type="ORF">AVEN_191578_1</name>
</gene>
<protein>
    <submittedName>
        <fullName evidence="1">Uncharacterized protein</fullName>
    </submittedName>
</protein>
<evidence type="ECO:0000313" key="1">
    <source>
        <dbReference type="EMBL" id="GBN34661.1"/>
    </source>
</evidence>